<sequence length="379" mass="42417">MSTLQDPPKSAVLQDLDSPSTSPPATGPVEAAEEEPFTFVTRKKKNGRKQETSVKLPPSSLHQPALPKGSGEQDSGNLPGWTTTRKPTRIKKNSQRAKMLGWQEAGQGHRSIEWGLDMIEDRITTLKQSKFYEAFRDLVHLTLDPPCRKLEKAQETALTHNDPRLVVAHEPQEKLLSSDGNELCVLPTTTAGDCNHGFEFTNMICYGIGSIESSRNSQFQLALGICLKEILQISGTLSIYDPIMTDYDKQLVEKLGFSIISDEQSKCSIESATLLYMPHCPKGLYSRVLEINWTRKQLDKLVILGNRFTMYDESPSFRQLEKQAPFILPALTIASVSLLPKVKFEDNTVFNDMAFHLFPAHVTIPTVDTSQQEEDPELL</sequence>
<dbReference type="OrthoDB" id="551431at2759"/>
<accession>A0A9P6UM87</accession>
<comment type="similarity">
    <text evidence="1">Belongs to the SRR1 family.</text>
</comment>
<reference evidence="4" key="1">
    <citation type="journal article" date="2020" name="Fungal Divers.">
        <title>Resolving the Mortierellaceae phylogeny through synthesis of multi-gene phylogenetics and phylogenomics.</title>
        <authorList>
            <person name="Vandepol N."/>
            <person name="Liber J."/>
            <person name="Desiro A."/>
            <person name="Na H."/>
            <person name="Kennedy M."/>
            <person name="Barry K."/>
            <person name="Grigoriev I.V."/>
            <person name="Miller A.N."/>
            <person name="O'Donnell K."/>
            <person name="Stajich J.E."/>
            <person name="Bonito G."/>
        </authorList>
    </citation>
    <scope>NUCLEOTIDE SEQUENCE</scope>
    <source>
        <strain evidence="4">REB-010B</strain>
    </source>
</reference>
<organism evidence="4 5">
    <name type="scientific">Dissophora globulifera</name>
    <dbReference type="NCBI Taxonomy" id="979702"/>
    <lineage>
        <taxon>Eukaryota</taxon>
        <taxon>Fungi</taxon>
        <taxon>Fungi incertae sedis</taxon>
        <taxon>Mucoromycota</taxon>
        <taxon>Mortierellomycotina</taxon>
        <taxon>Mortierellomycetes</taxon>
        <taxon>Mortierellales</taxon>
        <taxon>Mortierellaceae</taxon>
        <taxon>Dissophora</taxon>
    </lineage>
</organism>
<evidence type="ECO:0000256" key="2">
    <source>
        <dbReference type="SAM" id="MobiDB-lite"/>
    </source>
</evidence>
<dbReference type="Proteomes" id="UP000738325">
    <property type="component" value="Unassembled WGS sequence"/>
</dbReference>
<proteinExistence type="inferred from homology"/>
<feature type="compositionally biased region" description="Polar residues" evidence="2">
    <location>
        <begin position="72"/>
        <end position="85"/>
    </location>
</feature>
<dbReference type="AlphaFoldDB" id="A0A9P6UM87"/>
<dbReference type="Pfam" id="PF07985">
    <property type="entry name" value="SRR1"/>
    <property type="match status" value="1"/>
</dbReference>
<dbReference type="EMBL" id="JAAAIP010000963">
    <property type="protein sequence ID" value="KAG0311162.1"/>
    <property type="molecule type" value="Genomic_DNA"/>
</dbReference>
<protein>
    <submittedName>
        <fullName evidence="4">Sensitivity to red-light reduced protein</fullName>
    </submittedName>
</protein>
<evidence type="ECO:0000313" key="5">
    <source>
        <dbReference type="Proteomes" id="UP000738325"/>
    </source>
</evidence>
<evidence type="ECO:0000256" key="1">
    <source>
        <dbReference type="ARBA" id="ARBA00009856"/>
    </source>
</evidence>
<dbReference type="PANTHER" id="PTHR28626">
    <property type="entry name" value="SRR1-LIKE PROTEIN"/>
    <property type="match status" value="1"/>
</dbReference>
<comment type="caution">
    <text evidence="4">The sequence shown here is derived from an EMBL/GenBank/DDBJ whole genome shotgun (WGS) entry which is preliminary data.</text>
</comment>
<dbReference type="GO" id="GO:0005634">
    <property type="term" value="C:nucleus"/>
    <property type="evidence" value="ECO:0007669"/>
    <property type="project" value="TreeGrafter"/>
</dbReference>
<keyword evidence="5" id="KW-1185">Reference proteome</keyword>
<evidence type="ECO:0000259" key="3">
    <source>
        <dbReference type="Pfam" id="PF07985"/>
    </source>
</evidence>
<dbReference type="InterPro" id="IPR012942">
    <property type="entry name" value="SRR1-like"/>
</dbReference>
<dbReference type="PANTHER" id="PTHR28626:SF3">
    <property type="entry name" value="SRR1-LIKE PROTEIN"/>
    <property type="match status" value="1"/>
</dbReference>
<name>A0A9P6UM87_9FUNG</name>
<feature type="domain" description="SRR1-like" evidence="3">
    <location>
        <begin position="199"/>
        <end position="356"/>
    </location>
</feature>
<gene>
    <name evidence="4" type="primary">SRR1_3</name>
    <name evidence="4" type="ORF">BGZ99_010360</name>
</gene>
<feature type="region of interest" description="Disordered" evidence="2">
    <location>
        <begin position="1"/>
        <end position="86"/>
    </location>
</feature>
<dbReference type="InterPro" id="IPR040044">
    <property type="entry name" value="SRR1L"/>
</dbReference>
<evidence type="ECO:0000313" key="4">
    <source>
        <dbReference type="EMBL" id="KAG0311162.1"/>
    </source>
</evidence>
<dbReference type="GO" id="GO:0005737">
    <property type="term" value="C:cytoplasm"/>
    <property type="evidence" value="ECO:0007669"/>
    <property type="project" value="TreeGrafter"/>
</dbReference>